<dbReference type="InterPro" id="IPR050157">
    <property type="entry name" value="PSI_iron-sulfur_center"/>
</dbReference>
<dbReference type="InterPro" id="IPR017900">
    <property type="entry name" value="4Fe4S_Fe_S_CS"/>
</dbReference>
<dbReference type="SUPFAM" id="SSF54292">
    <property type="entry name" value="2Fe-2S ferredoxin-like"/>
    <property type="match status" value="1"/>
</dbReference>
<evidence type="ECO:0000256" key="5">
    <source>
        <dbReference type="ARBA" id="ARBA00022723"/>
    </source>
</evidence>
<dbReference type="Pfam" id="PF10588">
    <property type="entry name" value="NADH-G_4Fe-4S_3"/>
    <property type="match status" value="1"/>
</dbReference>
<dbReference type="InterPro" id="IPR000283">
    <property type="entry name" value="NADH_UbQ_OxRdtase_75kDa_su_CS"/>
</dbReference>
<protein>
    <recommendedName>
        <fullName evidence="3">Ferredoxin</fullName>
    </recommendedName>
</protein>
<dbReference type="CDD" id="cd00207">
    <property type="entry name" value="fer2"/>
    <property type="match status" value="1"/>
</dbReference>
<keyword evidence="8" id="KW-0411">Iron-sulfur</keyword>
<organism evidence="12 13">
    <name type="scientific">Vallitalea longa</name>
    <dbReference type="NCBI Taxonomy" id="2936439"/>
    <lineage>
        <taxon>Bacteria</taxon>
        <taxon>Bacillati</taxon>
        <taxon>Bacillota</taxon>
        <taxon>Clostridia</taxon>
        <taxon>Lachnospirales</taxon>
        <taxon>Vallitaleaceae</taxon>
        <taxon>Vallitalea</taxon>
    </lineage>
</organism>
<proteinExistence type="predicted"/>
<dbReference type="Pfam" id="PF13510">
    <property type="entry name" value="Fer2_4"/>
    <property type="match status" value="1"/>
</dbReference>
<evidence type="ECO:0000259" key="10">
    <source>
        <dbReference type="PROSITE" id="PS51379"/>
    </source>
</evidence>
<dbReference type="PROSITE" id="PS51379">
    <property type="entry name" value="4FE4S_FER_2"/>
    <property type="match status" value="2"/>
</dbReference>
<evidence type="ECO:0000313" key="12">
    <source>
        <dbReference type="EMBL" id="GKX31609.1"/>
    </source>
</evidence>
<dbReference type="PANTHER" id="PTHR24960">
    <property type="entry name" value="PHOTOSYSTEM I IRON-SULFUR CENTER-RELATED"/>
    <property type="match status" value="1"/>
</dbReference>
<dbReference type="SMART" id="SM00929">
    <property type="entry name" value="NADH-G_4Fe-4S_3"/>
    <property type="match status" value="1"/>
</dbReference>
<dbReference type="GO" id="GO:0016491">
    <property type="term" value="F:oxidoreductase activity"/>
    <property type="evidence" value="ECO:0007669"/>
    <property type="project" value="InterPro"/>
</dbReference>
<evidence type="ECO:0000256" key="8">
    <source>
        <dbReference type="ARBA" id="ARBA00023014"/>
    </source>
</evidence>
<dbReference type="EMBL" id="BRLB01000019">
    <property type="protein sequence ID" value="GKX31609.1"/>
    <property type="molecule type" value="Genomic_DNA"/>
</dbReference>
<dbReference type="GO" id="GO:0008137">
    <property type="term" value="F:NADH dehydrogenase (ubiquinone) activity"/>
    <property type="evidence" value="ECO:0007669"/>
    <property type="project" value="InterPro"/>
</dbReference>
<keyword evidence="4" id="KW-0004">4Fe-4S</keyword>
<dbReference type="GO" id="GO:0042773">
    <property type="term" value="P:ATP synthesis coupled electron transport"/>
    <property type="evidence" value="ECO:0007669"/>
    <property type="project" value="InterPro"/>
</dbReference>
<dbReference type="Pfam" id="PF00037">
    <property type="entry name" value="Fer4"/>
    <property type="match status" value="1"/>
</dbReference>
<dbReference type="InterPro" id="IPR019574">
    <property type="entry name" value="NADH_UbQ_OxRdtase_Gsu_4Fe4S-bd"/>
</dbReference>
<dbReference type="InterPro" id="IPR001041">
    <property type="entry name" value="2Fe-2S_ferredoxin-type"/>
</dbReference>
<evidence type="ECO:0000256" key="3">
    <source>
        <dbReference type="ARBA" id="ARBA00013529"/>
    </source>
</evidence>
<comment type="cofactor">
    <cofactor evidence="1">
        <name>[4Fe-4S] cluster</name>
        <dbReference type="ChEBI" id="CHEBI:49883"/>
    </cofactor>
</comment>
<dbReference type="GO" id="GO:0051539">
    <property type="term" value="F:4 iron, 4 sulfur cluster binding"/>
    <property type="evidence" value="ECO:0007669"/>
    <property type="project" value="UniProtKB-KW"/>
</dbReference>
<comment type="function">
    <text evidence="2">Ferredoxins are iron-sulfur proteins that transfer electrons in a wide variety of metabolic reactions.</text>
</comment>
<feature type="domain" description="4Fe-4S ferredoxin-type" evidence="10">
    <location>
        <begin position="361"/>
        <end position="390"/>
    </location>
</feature>
<dbReference type="GO" id="GO:0046872">
    <property type="term" value="F:metal ion binding"/>
    <property type="evidence" value="ECO:0007669"/>
    <property type="project" value="UniProtKB-KW"/>
</dbReference>
<dbReference type="PANTHER" id="PTHR24960:SF84">
    <property type="entry name" value="HYDROGENASE SUBUNIT"/>
    <property type="match status" value="1"/>
</dbReference>
<keyword evidence="5" id="KW-0479">Metal-binding</keyword>
<comment type="caution">
    <text evidence="12">The sequence shown here is derived from an EMBL/GenBank/DDBJ whole genome shotgun (WGS) entry which is preliminary data.</text>
</comment>
<evidence type="ECO:0000256" key="1">
    <source>
        <dbReference type="ARBA" id="ARBA00001966"/>
    </source>
</evidence>
<gene>
    <name evidence="12" type="ORF">SH1V18_40890</name>
</gene>
<accession>A0A9W6DI72</accession>
<dbReference type="PROSITE" id="PS51085">
    <property type="entry name" value="2FE2S_FER_2"/>
    <property type="match status" value="1"/>
</dbReference>
<evidence type="ECO:0000313" key="13">
    <source>
        <dbReference type="Proteomes" id="UP001144256"/>
    </source>
</evidence>
<dbReference type="PROSITE" id="PS51839">
    <property type="entry name" value="4FE4S_HC3"/>
    <property type="match status" value="1"/>
</dbReference>
<evidence type="ECO:0000259" key="9">
    <source>
        <dbReference type="PROSITE" id="PS51085"/>
    </source>
</evidence>
<dbReference type="AlphaFoldDB" id="A0A9W6DI72"/>
<dbReference type="InterPro" id="IPR017896">
    <property type="entry name" value="4Fe4S_Fe-S-bd"/>
</dbReference>
<dbReference type="PROSITE" id="PS00641">
    <property type="entry name" value="COMPLEX1_75K_1"/>
    <property type="match status" value="1"/>
</dbReference>
<dbReference type="Proteomes" id="UP001144256">
    <property type="component" value="Unassembled WGS sequence"/>
</dbReference>
<keyword evidence="13" id="KW-1185">Reference proteome</keyword>
<keyword evidence="6" id="KW-0677">Repeat</keyword>
<dbReference type="FunFam" id="3.30.70.20:FF:000035">
    <property type="entry name" value="Iron hydrogenase 1"/>
    <property type="match status" value="1"/>
</dbReference>
<evidence type="ECO:0000256" key="6">
    <source>
        <dbReference type="ARBA" id="ARBA00022737"/>
    </source>
</evidence>
<dbReference type="InterPro" id="IPR036010">
    <property type="entry name" value="2Fe-2S_ferredoxin-like_sf"/>
</dbReference>
<dbReference type="PROSITE" id="PS00198">
    <property type="entry name" value="4FE4S_FER_1"/>
    <property type="match status" value="1"/>
</dbReference>
<evidence type="ECO:0000256" key="7">
    <source>
        <dbReference type="ARBA" id="ARBA00023004"/>
    </source>
</evidence>
<dbReference type="Gene3D" id="3.30.70.20">
    <property type="match status" value="1"/>
</dbReference>
<dbReference type="RefSeq" id="WP_281818782.1">
    <property type="nucleotide sequence ID" value="NZ_BRLB01000019.1"/>
</dbReference>
<evidence type="ECO:0000256" key="4">
    <source>
        <dbReference type="ARBA" id="ARBA00022485"/>
    </source>
</evidence>
<name>A0A9W6DI72_9FIRM</name>
<feature type="domain" description="4Fe-4S ferredoxin-type" evidence="10">
    <location>
        <begin position="318"/>
        <end position="347"/>
    </location>
</feature>
<feature type="domain" description="4Fe-4S His(Cys)3-ligated-type" evidence="11">
    <location>
        <begin position="254"/>
        <end position="298"/>
    </location>
</feature>
<sequence>MIISLRDISYEDLKNKLNKDDKIVLWSCNTCIKFCGIGGYDNMVLLENMLRADGYNIIGKELISIACMYSLAEQHKKSIDKKNMFQEATAIICLTCEDGFETAESVFNDKKVIKVVKTIGVGNFTMDRGPILTAPFEWTGLEQNNQGYSFPELAEKLHLYPTFFDRKEAAEDNTDENISLTINNKKCTARIGMTIMQACEANSIKVPHLCYEADLTPDANCRLCLCKVKGEKELVPSCATPVRENMEIITQDDELEHARKILLELALASHEHNCLTCSKGNPCIAGNCELQSLVRDYDIKETRFQQNKEKLPVDTSSPVLVYDPNKCVSCGRCVRACKEVACQNNLSFVNRGSKTCVAAGANKLFNQSACVTCLACVFACPTGAITEKISHFEGDDWLETNVYQS</sequence>
<keyword evidence="7" id="KW-0408">Iron</keyword>
<evidence type="ECO:0000256" key="2">
    <source>
        <dbReference type="ARBA" id="ARBA00003532"/>
    </source>
</evidence>
<reference evidence="12" key="1">
    <citation type="submission" date="2022-06" db="EMBL/GenBank/DDBJ databases">
        <title>Vallitalea longa sp. nov., an anaerobic bacterium isolated from marine sediment.</title>
        <authorList>
            <person name="Hirano S."/>
            <person name="Terahara T."/>
            <person name="Mori K."/>
            <person name="Hamada M."/>
            <person name="Matsumoto R."/>
            <person name="Kobayashi T."/>
        </authorList>
    </citation>
    <scope>NUCLEOTIDE SEQUENCE</scope>
    <source>
        <strain evidence="12">SH18-1</strain>
    </source>
</reference>
<dbReference type="GO" id="GO:0016020">
    <property type="term" value="C:membrane"/>
    <property type="evidence" value="ECO:0007669"/>
    <property type="project" value="InterPro"/>
</dbReference>
<feature type="domain" description="2Fe-2S ferredoxin-type" evidence="9">
    <location>
        <begin position="176"/>
        <end position="254"/>
    </location>
</feature>
<evidence type="ECO:0000259" key="11">
    <source>
        <dbReference type="PROSITE" id="PS51839"/>
    </source>
</evidence>
<dbReference type="SUPFAM" id="SSF54862">
    <property type="entry name" value="4Fe-4S ferredoxins"/>
    <property type="match status" value="1"/>
</dbReference>
<dbReference type="Gene3D" id="3.10.20.740">
    <property type="match status" value="1"/>
</dbReference>